<dbReference type="EMBL" id="FNXF01000021">
    <property type="protein sequence ID" value="SEI11463.1"/>
    <property type="molecule type" value="Genomic_DNA"/>
</dbReference>
<reference evidence="2" key="1">
    <citation type="submission" date="2016-10" db="EMBL/GenBank/DDBJ databases">
        <authorList>
            <person name="Varghese N."/>
            <person name="Submissions S."/>
        </authorList>
    </citation>
    <scope>NUCLEOTIDE SEQUENCE [LARGE SCALE GENOMIC DNA]</scope>
    <source>
        <strain evidence="2">DSM 17616</strain>
    </source>
</reference>
<accession>A0A1H6NHH2</accession>
<keyword evidence="2" id="KW-1185">Reference proteome</keyword>
<dbReference type="Proteomes" id="UP000199371">
    <property type="component" value="Unassembled WGS sequence"/>
</dbReference>
<proteinExistence type="predicted"/>
<gene>
    <name evidence="1" type="ORF">SAMN05660691_03827</name>
</gene>
<sequence length="77" mass="8318">MASNPNLLCPSCGKPTKTLSRQITSGSGAVLEKVWKTKCSNVHCVGGCMYEGDGCTAKAARADYGRKFDDDFNEIKR</sequence>
<name>A0A1H6NHH2_9GAMM</name>
<dbReference type="STRING" id="173990.SAMN05660691_03827"/>
<protein>
    <submittedName>
        <fullName evidence="1">Uncharacterized protein</fullName>
    </submittedName>
</protein>
<organism evidence="1 2">
    <name type="scientific">Rheinheimera pacifica</name>
    <dbReference type="NCBI Taxonomy" id="173990"/>
    <lineage>
        <taxon>Bacteria</taxon>
        <taxon>Pseudomonadati</taxon>
        <taxon>Pseudomonadota</taxon>
        <taxon>Gammaproteobacteria</taxon>
        <taxon>Chromatiales</taxon>
        <taxon>Chromatiaceae</taxon>
        <taxon>Rheinheimera</taxon>
    </lineage>
</organism>
<dbReference type="AlphaFoldDB" id="A0A1H6NHH2"/>
<evidence type="ECO:0000313" key="1">
    <source>
        <dbReference type="EMBL" id="SEI11463.1"/>
    </source>
</evidence>
<evidence type="ECO:0000313" key="2">
    <source>
        <dbReference type="Proteomes" id="UP000199371"/>
    </source>
</evidence>